<dbReference type="RefSeq" id="WP_347308037.1">
    <property type="nucleotide sequence ID" value="NZ_JBAJEX010000004.1"/>
</dbReference>
<evidence type="ECO:0008006" key="3">
    <source>
        <dbReference type="Google" id="ProtNLM"/>
    </source>
</evidence>
<dbReference type="EMBL" id="JBAJEX010000004">
    <property type="protein sequence ID" value="MEO1766927.1"/>
    <property type="molecule type" value="Genomic_DNA"/>
</dbReference>
<dbReference type="Proteomes" id="UP001482231">
    <property type="component" value="Unassembled WGS sequence"/>
</dbReference>
<sequence length="62" mass="7148">MKLQIPTDRHRMHYVKVKVQVHRDLDGTIALFHGPRCLARYNAQGQLLKPDLQAAAKVRRST</sequence>
<comment type="caution">
    <text evidence="1">The sequence shown here is derived from an EMBL/GenBank/DDBJ whole genome shotgun (WGS) entry which is preliminary data.</text>
</comment>
<reference evidence="1 2" key="1">
    <citation type="submission" date="2024-02" db="EMBL/GenBank/DDBJ databases">
        <title>New thermophilic sulfur-oxidizing bacteria from a hot springs of the Uzon caldera (Kamchatka, Russia).</title>
        <authorList>
            <person name="Dukat A.M."/>
            <person name="Elcheninov A.G."/>
            <person name="Frolov E.N."/>
        </authorList>
    </citation>
    <scope>NUCLEOTIDE SEQUENCE [LARGE SCALE GENOMIC DNA]</scope>
    <source>
        <strain evidence="1 2">AK1</strain>
    </source>
</reference>
<evidence type="ECO:0000313" key="2">
    <source>
        <dbReference type="Proteomes" id="UP001482231"/>
    </source>
</evidence>
<evidence type="ECO:0000313" key="1">
    <source>
        <dbReference type="EMBL" id="MEO1766927.1"/>
    </source>
</evidence>
<proteinExistence type="predicted"/>
<protein>
    <recommendedName>
        <fullName evidence="3">Transposase</fullName>
    </recommendedName>
</protein>
<gene>
    <name evidence="1" type="ORF">V6E02_06860</name>
</gene>
<name>A0ABV0EHP8_9BURK</name>
<organism evidence="1 2">
    <name type="scientific">Thiobacter aerophilum</name>
    <dbReference type="NCBI Taxonomy" id="3121275"/>
    <lineage>
        <taxon>Bacteria</taxon>
        <taxon>Pseudomonadati</taxon>
        <taxon>Pseudomonadota</taxon>
        <taxon>Betaproteobacteria</taxon>
        <taxon>Burkholderiales</taxon>
        <taxon>Thiobacteraceae</taxon>
        <taxon>Thiobacter</taxon>
    </lineage>
</organism>
<accession>A0ABV0EHP8</accession>
<keyword evidence="2" id="KW-1185">Reference proteome</keyword>